<evidence type="ECO:0000259" key="2">
    <source>
        <dbReference type="PROSITE" id="PS51471"/>
    </source>
</evidence>
<dbReference type="PANTHER" id="PTHR41677">
    <property type="entry name" value="YALI0B19030P"/>
    <property type="match status" value="1"/>
</dbReference>
<dbReference type="PROSITE" id="PS51471">
    <property type="entry name" value="FE2OG_OXY"/>
    <property type="match status" value="1"/>
</dbReference>
<keyword evidence="1" id="KW-0479">Metal-binding</keyword>
<evidence type="ECO:0000313" key="4">
    <source>
        <dbReference type="Proteomes" id="UP001610446"/>
    </source>
</evidence>
<comment type="caution">
    <text evidence="3">The sequence shown here is derived from an EMBL/GenBank/DDBJ whole genome shotgun (WGS) entry which is preliminary data.</text>
</comment>
<dbReference type="InterPro" id="IPR005123">
    <property type="entry name" value="Oxoglu/Fe-dep_dioxygenase_dom"/>
</dbReference>
<keyword evidence="1" id="KW-0408">Iron</keyword>
<evidence type="ECO:0000313" key="3">
    <source>
        <dbReference type="EMBL" id="KAL2849930.1"/>
    </source>
</evidence>
<proteinExistence type="inferred from homology"/>
<keyword evidence="1" id="KW-0560">Oxidoreductase</keyword>
<organism evidence="3 4">
    <name type="scientific">Aspergillus pseudoustus</name>
    <dbReference type="NCBI Taxonomy" id="1810923"/>
    <lineage>
        <taxon>Eukaryota</taxon>
        <taxon>Fungi</taxon>
        <taxon>Dikarya</taxon>
        <taxon>Ascomycota</taxon>
        <taxon>Pezizomycotina</taxon>
        <taxon>Eurotiomycetes</taxon>
        <taxon>Eurotiomycetidae</taxon>
        <taxon>Eurotiales</taxon>
        <taxon>Aspergillaceae</taxon>
        <taxon>Aspergillus</taxon>
        <taxon>Aspergillus subgen. Nidulantes</taxon>
    </lineage>
</organism>
<gene>
    <name evidence="3" type="ORF">BJY01DRAFT_262050</name>
</gene>
<evidence type="ECO:0000256" key="1">
    <source>
        <dbReference type="RuleBase" id="RU003682"/>
    </source>
</evidence>
<protein>
    <recommendedName>
        <fullName evidence="2">Fe2OG dioxygenase domain-containing protein</fullName>
    </recommendedName>
</protein>
<name>A0ABR4KCB3_9EURO</name>
<accession>A0ABR4KCB3</accession>
<feature type="domain" description="Fe2OG dioxygenase" evidence="2">
    <location>
        <begin position="170"/>
        <end position="265"/>
    </location>
</feature>
<dbReference type="PANTHER" id="PTHR41677:SF1">
    <property type="entry name" value="FE2OG DIOXYGENASE DOMAIN-CONTAINING PROTEIN"/>
    <property type="match status" value="1"/>
</dbReference>
<dbReference type="EMBL" id="JBFXLU010000040">
    <property type="protein sequence ID" value="KAL2849930.1"/>
    <property type="molecule type" value="Genomic_DNA"/>
</dbReference>
<comment type="similarity">
    <text evidence="1">Belongs to the iron/ascorbate-dependent oxidoreductase family.</text>
</comment>
<keyword evidence="4" id="KW-1185">Reference proteome</keyword>
<dbReference type="Proteomes" id="UP001610446">
    <property type="component" value="Unassembled WGS sequence"/>
</dbReference>
<reference evidence="3 4" key="1">
    <citation type="submission" date="2024-07" db="EMBL/GenBank/DDBJ databases">
        <title>Section-level genome sequencing and comparative genomics of Aspergillus sections Usti and Cavernicolus.</title>
        <authorList>
            <consortium name="Lawrence Berkeley National Laboratory"/>
            <person name="Nybo J.L."/>
            <person name="Vesth T.C."/>
            <person name="Theobald S."/>
            <person name="Frisvad J.C."/>
            <person name="Larsen T.O."/>
            <person name="Kjaerboelling I."/>
            <person name="Rothschild-Mancinelli K."/>
            <person name="Lyhne E.K."/>
            <person name="Kogle M.E."/>
            <person name="Barry K."/>
            <person name="Clum A."/>
            <person name="Na H."/>
            <person name="Ledsgaard L."/>
            <person name="Lin J."/>
            <person name="Lipzen A."/>
            <person name="Kuo A."/>
            <person name="Riley R."/>
            <person name="Mondo S."/>
            <person name="Labutti K."/>
            <person name="Haridas S."/>
            <person name="Pangalinan J."/>
            <person name="Salamov A.A."/>
            <person name="Simmons B.A."/>
            <person name="Magnuson J.K."/>
            <person name="Chen J."/>
            <person name="Drula E."/>
            <person name="Henrissat B."/>
            <person name="Wiebenga A."/>
            <person name="Lubbers R.J."/>
            <person name="Gomes A.C."/>
            <person name="Makela M.R."/>
            <person name="Stajich J."/>
            <person name="Grigoriev I.V."/>
            <person name="Mortensen U.H."/>
            <person name="De Vries R.P."/>
            <person name="Baker S.E."/>
            <person name="Andersen M.R."/>
        </authorList>
    </citation>
    <scope>NUCLEOTIDE SEQUENCE [LARGE SCALE GENOMIC DNA]</scope>
    <source>
        <strain evidence="3 4">CBS 123904</strain>
    </source>
</reference>
<sequence>MAPSATFIDVEPPTVVGPATKKATRPSNALPQSLIQNARVAKKEEFDPKQHLNYQPPRSIYTMEQIGLKGHGISPHAATEPFPLFTREAIAQMRAEIFSEVVLAECQYSSTFNKNMVRGMGPARAPFTYAAWKSPEVLAHISEVAGIDLVPSIDFEIANINISIRDENTNVEQTIPLVSNDEELPAVAWHYDSFPFVCVTMLSDCTGMVGGETALRMPNGDIMKVRGPAMGTAVVMQGRYIEHQALKALGGRERISMVTCFRPKSPLVKDETVLVGVRGISDLSQLYTQYNEYRLEILEERIRHQLKREREREIAKRPFDIPEAKRFLTEQKLFIESMLTEIQEVD</sequence>